<evidence type="ECO:0000256" key="1">
    <source>
        <dbReference type="ARBA" id="ARBA00004141"/>
    </source>
</evidence>
<keyword evidence="5 7" id="KW-0472">Membrane</keyword>
<evidence type="ECO:0000259" key="8">
    <source>
        <dbReference type="PROSITE" id="PS50850"/>
    </source>
</evidence>
<comment type="similarity">
    <text evidence="2">Belongs to the major facilitator superfamily.</text>
</comment>
<dbReference type="Proteomes" id="UP000800035">
    <property type="component" value="Unassembled WGS sequence"/>
</dbReference>
<evidence type="ECO:0000256" key="3">
    <source>
        <dbReference type="ARBA" id="ARBA00022692"/>
    </source>
</evidence>
<evidence type="ECO:0000313" key="10">
    <source>
        <dbReference type="Proteomes" id="UP000800035"/>
    </source>
</evidence>
<dbReference type="PANTHER" id="PTHR23502:SF68">
    <property type="entry name" value="MULTIDRUG TRANSPORTER, PUTATIVE (AFU_ORTHOLOGUE AFUA_3G01120)-RELATED"/>
    <property type="match status" value="1"/>
</dbReference>
<feature type="region of interest" description="Disordered" evidence="6">
    <location>
        <begin position="1"/>
        <end position="25"/>
    </location>
</feature>
<dbReference type="OrthoDB" id="5296287at2759"/>
<dbReference type="EMBL" id="ML976985">
    <property type="protein sequence ID" value="KAF1959194.1"/>
    <property type="molecule type" value="Genomic_DNA"/>
</dbReference>
<gene>
    <name evidence="9" type="ORF">CC80DRAFT_514491</name>
</gene>
<reference evidence="9" key="1">
    <citation type="journal article" date="2020" name="Stud. Mycol.">
        <title>101 Dothideomycetes genomes: a test case for predicting lifestyles and emergence of pathogens.</title>
        <authorList>
            <person name="Haridas S."/>
            <person name="Albert R."/>
            <person name="Binder M."/>
            <person name="Bloem J."/>
            <person name="Labutti K."/>
            <person name="Salamov A."/>
            <person name="Andreopoulos B."/>
            <person name="Baker S."/>
            <person name="Barry K."/>
            <person name="Bills G."/>
            <person name="Bluhm B."/>
            <person name="Cannon C."/>
            <person name="Castanera R."/>
            <person name="Culley D."/>
            <person name="Daum C."/>
            <person name="Ezra D."/>
            <person name="Gonzalez J."/>
            <person name="Henrissat B."/>
            <person name="Kuo A."/>
            <person name="Liang C."/>
            <person name="Lipzen A."/>
            <person name="Lutzoni F."/>
            <person name="Magnuson J."/>
            <person name="Mondo S."/>
            <person name="Nolan M."/>
            <person name="Ohm R."/>
            <person name="Pangilinan J."/>
            <person name="Park H.-J."/>
            <person name="Ramirez L."/>
            <person name="Alfaro M."/>
            <person name="Sun H."/>
            <person name="Tritt A."/>
            <person name="Yoshinaga Y."/>
            <person name="Zwiers L.-H."/>
            <person name="Turgeon B."/>
            <person name="Goodwin S."/>
            <person name="Spatafora J."/>
            <person name="Crous P."/>
            <person name="Grigoriev I."/>
        </authorList>
    </citation>
    <scope>NUCLEOTIDE SEQUENCE</scope>
    <source>
        <strain evidence="9">CBS 675.92</strain>
    </source>
</reference>
<dbReference type="Pfam" id="PF07690">
    <property type="entry name" value="MFS_1"/>
    <property type="match status" value="1"/>
</dbReference>
<feature type="transmembrane region" description="Helical" evidence="7">
    <location>
        <begin position="300"/>
        <end position="322"/>
    </location>
</feature>
<dbReference type="CDD" id="cd17323">
    <property type="entry name" value="MFS_Tpo1_MDR_like"/>
    <property type="match status" value="1"/>
</dbReference>
<keyword evidence="3 7" id="KW-0812">Transmembrane</keyword>
<feature type="transmembrane region" description="Helical" evidence="7">
    <location>
        <begin position="100"/>
        <end position="119"/>
    </location>
</feature>
<feature type="transmembrane region" description="Helical" evidence="7">
    <location>
        <begin position="188"/>
        <end position="208"/>
    </location>
</feature>
<dbReference type="InterPro" id="IPR036259">
    <property type="entry name" value="MFS_trans_sf"/>
</dbReference>
<feature type="transmembrane region" description="Helical" evidence="7">
    <location>
        <begin position="365"/>
        <end position="386"/>
    </location>
</feature>
<feature type="transmembrane region" description="Helical" evidence="7">
    <location>
        <begin position="257"/>
        <end position="280"/>
    </location>
</feature>
<organism evidence="9 10">
    <name type="scientific">Byssothecium circinans</name>
    <dbReference type="NCBI Taxonomy" id="147558"/>
    <lineage>
        <taxon>Eukaryota</taxon>
        <taxon>Fungi</taxon>
        <taxon>Dikarya</taxon>
        <taxon>Ascomycota</taxon>
        <taxon>Pezizomycotina</taxon>
        <taxon>Dothideomycetes</taxon>
        <taxon>Pleosporomycetidae</taxon>
        <taxon>Pleosporales</taxon>
        <taxon>Massarineae</taxon>
        <taxon>Massarinaceae</taxon>
        <taxon>Byssothecium</taxon>
    </lineage>
</organism>
<dbReference type="Gene3D" id="1.20.1250.20">
    <property type="entry name" value="MFS general substrate transporter like domains"/>
    <property type="match status" value="1"/>
</dbReference>
<dbReference type="InterPro" id="IPR011701">
    <property type="entry name" value="MFS"/>
</dbReference>
<evidence type="ECO:0000256" key="5">
    <source>
        <dbReference type="ARBA" id="ARBA00023136"/>
    </source>
</evidence>
<feature type="compositionally biased region" description="Low complexity" evidence="6">
    <location>
        <begin position="9"/>
        <end position="25"/>
    </location>
</feature>
<feature type="transmembrane region" description="Helical" evidence="7">
    <location>
        <begin position="125"/>
        <end position="150"/>
    </location>
</feature>
<feature type="transmembrane region" description="Helical" evidence="7">
    <location>
        <begin position="36"/>
        <end position="57"/>
    </location>
</feature>
<dbReference type="PANTHER" id="PTHR23502">
    <property type="entry name" value="MAJOR FACILITATOR SUPERFAMILY"/>
    <property type="match status" value="1"/>
</dbReference>
<protein>
    <submittedName>
        <fullName evidence="9">Polyamine transporter 1</fullName>
    </submittedName>
</protein>
<keyword evidence="10" id="KW-1185">Reference proteome</keyword>
<sequence length="469" mass="51135">MRNMETSSNNNNWDDPNNIDNPMNWPDNKKRMTTSLISLTTFLASMAATIFAPGVPLLMHEFASTNQELAAFLVSVYIIGFGIGPLVLAPMSELWGRAILLHCSNIGMIISSVACAVSSNLGMFIFFRLMMGIAGCIPVTIGGGVIADIVPPEKRGAAMSVWGMGLVAKSSTGPVIGGYLAEGKGWRWIFWLLTILSGVLTILSFMVLRETYAPVLLQRSAKRSRKDESSDSPDVSPIYERSPTQLFLQAIIRPSKLMVFSPVAGILALFISVHYSYLYFLFTTFTPVFENQYGFSTGEAGLAFLGMGIGLVLGVFSVGFYAKKYTETQTLRPLKPEDRLPPVILGASLFPAGLIWYGWTAHYRVHWIVPMIGTSFVGYGGTLLFLPVQMYLADAFQLYSASAIATNTIARNLIGATIPLAGGKLYGSLGLGWGNTLLGLICVVVIPVPVLLMKYGERLRTSEKFQVKL</sequence>
<feature type="transmembrane region" description="Helical" evidence="7">
    <location>
        <begin position="157"/>
        <end position="176"/>
    </location>
</feature>
<dbReference type="SUPFAM" id="SSF103473">
    <property type="entry name" value="MFS general substrate transporter"/>
    <property type="match status" value="1"/>
</dbReference>
<dbReference type="PROSITE" id="PS50850">
    <property type="entry name" value="MFS"/>
    <property type="match status" value="1"/>
</dbReference>
<proteinExistence type="inferred from homology"/>
<evidence type="ECO:0000313" key="9">
    <source>
        <dbReference type="EMBL" id="KAF1959194.1"/>
    </source>
</evidence>
<feature type="transmembrane region" description="Helical" evidence="7">
    <location>
        <begin position="343"/>
        <end position="359"/>
    </location>
</feature>
<evidence type="ECO:0000256" key="6">
    <source>
        <dbReference type="SAM" id="MobiDB-lite"/>
    </source>
</evidence>
<comment type="subcellular location">
    <subcellularLocation>
        <location evidence="1">Membrane</location>
        <topology evidence="1">Multi-pass membrane protein</topology>
    </subcellularLocation>
</comment>
<evidence type="ECO:0000256" key="4">
    <source>
        <dbReference type="ARBA" id="ARBA00022989"/>
    </source>
</evidence>
<dbReference type="FunFam" id="1.20.1250.20:FF:000011">
    <property type="entry name" value="MFS multidrug transporter, putative"/>
    <property type="match status" value="1"/>
</dbReference>
<dbReference type="AlphaFoldDB" id="A0A6A5U3G0"/>
<dbReference type="GO" id="GO:0016020">
    <property type="term" value="C:membrane"/>
    <property type="evidence" value="ECO:0007669"/>
    <property type="project" value="UniProtKB-SubCell"/>
</dbReference>
<dbReference type="GO" id="GO:0022857">
    <property type="term" value="F:transmembrane transporter activity"/>
    <property type="evidence" value="ECO:0007669"/>
    <property type="project" value="InterPro"/>
</dbReference>
<dbReference type="InterPro" id="IPR020846">
    <property type="entry name" value="MFS_dom"/>
</dbReference>
<evidence type="ECO:0000256" key="7">
    <source>
        <dbReference type="SAM" id="Phobius"/>
    </source>
</evidence>
<accession>A0A6A5U3G0</accession>
<feature type="transmembrane region" description="Helical" evidence="7">
    <location>
        <begin position="69"/>
        <end position="88"/>
    </location>
</feature>
<name>A0A6A5U3G0_9PLEO</name>
<evidence type="ECO:0000256" key="2">
    <source>
        <dbReference type="ARBA" id="ARBA00008335"/>
    </source>
</evidence>
<feature type="domain" description="Major facilitator superfamily (MFS) profile" evidence="8">
    <location>
        <begin position="33"/>
        <end position="457"/>
    </location>
</feature>
<keyword evidence="4 7" id="KW-1133">Transmembrane helix</keyword>
<feature type="transmembrane region" description="Helical" evidence="7">
    <location>
        <begin position="398"/>
        <end position="421"/>
    </location>
</feature>
<feature type="transmembrane region" description="Helical" evidence="7">
    <location>
        <begin position="433"/>
        <end position="452"/>
    </location>
</feature>